<reference evidence="2 3" key="1">
    <citation type="submission" date="2014-04" db="EMBL/GenBank/DDBJ databases">
        <authorList>
            <consortium name="DOE Joint Genome Institute"/>
            <person name="Kuo A."/>
            <person name="Kohler A."/>
            <person name="Costa M.D."/>
            <person name="Nagy L.G."/>
            <person name="Floudas D."/>
            <person name="Copeland A."/>
            <person name="Barry K.W."/>
            <person name="Cichocki N."/>
            <person name="Veneault-Fourrey C."/>
            <person name="LaButti K."/>
            <person name="Lindquist E.A."/>
            <person name="Lipzen A."/>
            <person name="Lundell T."/>
            <person name="Morin E."/>
            <person name="Murat C."/>
            <person name="Sun H."/>
            <person name="Tunlid A."/>
            <person name="Henrissat B."/>
            <person name="Grigoriev I.V."/>
            <person name="Hibbett D.S."/>
            <person name="Martin F."/>
            <person name="Nordberg H.P."/>
            <person name="Cantor M.N."/>
            <person name="Hua S.X."/>
        </authorList>
    </citation>
    <scope>NUCLEOTIDE SEQUENCE [LARGE SCALE GENOMIC DNA]</scope>
    <source>
        <strain evidence="2 3">441</strain>
    </source>
</reference>
<protein>
    <submittedName>
        <fullName evidence="2">Unplaced genomic scaffold scaffold_27, whole genome shotgun sequence</fullName>
    </submittedName>
</protein>
<dbReference type="EMBL" id="KN833711">
    <property type="protein sequence ID" value="KIK25000.1"/>
    <property type="molecule type" value="Genomic_DNA"/>
</dbReference>
<evidence type="ECO:0000313" key="2">
    <source>
        <dbReference type="EMBL" id="KIK25000.1"/>
    </source>
</evidence>
<dbReference type="Proteomes" id="UP000054018">
    <property type="component" value="Unassembled WGS sequence"/>
</dbReference>
<dbReference type="AlphaFoldDB" id="A0A0C9YJB9"/>
<sequence>MPTSTSPAGGFTVSNGASPFSSSAQSCLDPQILAVQHPASPLVGAFPPAV</sequence>
<feature type="non-terminal residue" evidence="2">
    <location>
        <position position="50"/>
    </location>
</feature>
<reference evidence="3" key="2">
    <citation type="submission" date="2015-01" db="EMBL/GenBank/DDBJ databases">
        <title>Evolutionary Origins and Diversification of the Mycorrhizal Mutualists.</title>
        <authorList>
            <consortium name="DOE Joint Genome Institute"/>
            <consortium name="Mycorrhizal Genomics Consortium"/>
            <person name="Kohler A."/>
            <person name="Kuo A."/>
            <person name="Nagy L.G."/>
            <person name="Floudas D."/>
            <person name="Copeland A."/>
            <person name="Barry K.W."/>
            <person name="Cichocki N."/>
            <person name="Veneault-Fourrey C."/>
            <person name="LaButti K."/>
            <person name="Lindquist E.A."/>
            <person name="Lipzen A."/>
            <person name="Lundell T."/>
            <person name="Morin E."/>
            <person name="Murat C."/>
            <person name="Riley R."/>
            <person name="Ohm R."/>
            <person name="Sun H."/>
            <person name="Tunlid A."/>
            <person name="Henrissat B."/>
            <person name="Grigoriev I.V."/>
            <person name="Hibbett D.S."/>
            <person name="Martin F."/>
        </authorList>
    </citation>
    <scope>NUCLEOTIDE SEQUENCE [LARGE SCALE GENOMIC DNA]</scope>
    <source>
        <strain evidence="3">441</strain>
    </source>
</reference>
<keyword evidence="3" id="KW-1185">Reference proteome</keyword>
<evidence type="ECO:0000313" key="3">
    <source>
        <dbReference type="Proteomes" id="UP000054018"/>
    </source>
</evidence>
<name>A0A0C9YJB9_9AGAM</name>
<evidence type="ECO:0000256" key="1">
    <source>
        <dbReference type="SAM" id="MobiDB-lite"/>
    </source>
</evidence>
<accession>A0A0C9YJB9</accession>
<organism evidence="2 3">
    <name type="scientific">Pisolithus microcarpus 441</name>
    <dbReference type="NCBI Taxonomy" id="765257"/>
    <lineage>
        <taxon>Eukaryota</taxon>
        <taxon>Fungi</taxon>
        <taxon>Dikarya</taxon>
        <taxon>Basidiomycota</taxon>
        <taxon>Agaricomycotina</taxon>
        <taxon>Agaricomycetes</taxon>
        <taxon>Agaricomycetidae</taxon>
        <taxon>Boletales</taxon>
        <taxon>Sclerodermatineae</taxon>
        <taxon>Pisolithaceae</taxon>
        <taxon>Pisolithus</taxon>
    </lineage>
</organism>
<gene>
    <name evidence="2" type="ORF">PISMIDRAFT_677522</name>
</gene>
<dbReference type="HOGENOM" id="CLU_3129889_0_0_1"/>
<proteinExistence type="predicted"/>
<feature type="region of interest" description="Disordered" evidence="1">
    <location>
        <begin position="1"/>
        <end position="24"/>
    </location>
</feature>